<sequence>MSEVDMKELKKKLKNEKDVEIIDVRENEEVAQGKIPGAHHIPLGQIPGRVNEIDKNKHYYMVCRSGNRSGKAAMFLSEKGYNVTNVNGGMLEWEDEVEK</sequence>
<dbReference type="EMBL" id="FONT01000007">
    <property type="protein sequence ID" value="SFE97764.1"/>
    <property type="molecule type" value="Genomic_DNA"/>
</dbReference>
<gene>
    <name evidence="2" type="ORF">SAMN05192532_10791</name>
</gene>
<keyword evidence="3" id="KW-1185">Reference proteome</keyword>
<dbReference type="CDD" id="cd00158">
    <property type="entry name" value="RHOD"/>
    <property type="match status" value="1"/>
</dbReference>
<evidence type="ECO:0000313" key="2">
    <source>
        <dbReference type="EMBL" id="SFE97764.1"/>
    </source>
</evidence>
<dbReference type="InterPro" id="IPR001763">
    <property type="entry name" value="Rhodanese-like_dom"/>
</dbReference>
<dbReference type="OrthoDB" id="9800872at2"/>
<dbReference type="STRING" id="930128.SAMN05192532_10791"/>
<organism evidence="2 3">
    <name type="scientific">Alteribacillus iranensis</name>
    <dbReference type="NCBI Taxonomy" id="930128"/>
    <lineage>
        <taxon>Bacteria</taxon>
        <taxon>Bacillati</taxon>
        <taxon>Bacillota</taxon>
        <taxon>Bacilli</taxon>
        <taxon>Bacillales</taxon>
        <taxon>Bacillaceae</taxon>
        <taxon>Alteribacillus</taxon>
    </lineage>
</organism>
<dbReference type="PANTHER" id="PTHR43031">
    <property type="entry name" value="FAD-DEPENDENT OXIDOREDUCTASE"/>
    <property type="match status" value="1"/>
</dbReference>
<evidence type="ECO:0000313" key="3">
    <source>
        <dbReference type="Proteomes" id="UP000199516"/>
    </source>
</evidence>
<name>A0A1I2EXA8_9BACI</name>
<dbReference type="GO" id="GO:0016740">
    <property type="term" value="F:transferase activity"/>
    <property type="evidence" value="ECO:0007669"/>
    <property type="project" value="UniProtKB-KW"/>
</dbReference>
<dbReference type="PROSITE" id="PS50206">
    <property type="entry name" value="RHODANESE_3"/>
    <property type="match status" value="1"/>
</dbReference>
<dbReference type="InterPro" id="IPR036873">
    <property type="entry name" value="Rhodanese-like_dom_sf"/>
</dbReference>
<dbReference type="SUPFAM" id="SSF52821">
    <property type="entry name" value="Rhodanese/Cell cycle control phosphatase"/>
    <property type="match status" value="1"/>
</dbReference>
<dbReference type="RefSeq" id="WP_091663318.1">
    <property type="nucleotide sequence ID" value="NZ_FONT01000007.1"/>
</dbReference>
<evidence type="ECO:0000259" key="1">
    <source>
        <dbReference type="PROSITE" id="PS50206"/>
    </source>
</evidence>
<dbReference type="Pfam" id="PF00581">
    <property type="entry name" value="Rhodanese"/>
    <property type="match status" value="1"/>
</dbReference>
<dbReference type="PANTHER" id="PTHR43031:SF17">
    <property type="entry name" value="SULFURTRANSFERASE YTWF-RELATED"/>
    <property type="match status" value="1"/>
</dbReference>
<feature type="domain" description="Rhodanese" evidence="1">
    <location>
        <begin position="15"/>
        <end position="98"/>
    </location>
</feature>
<reference evidence="2 3" key="1">
    <citation type="submission" date="2016-10" db="EMBL/GenBank/DDBJ databases">
        <authorList>
            <person name="de Groot N.N."/>
        </authorList>
    </citation>
    <scope>NUCLEOTIDE SEQUENCE [LARGE SCALE GENOMIC DNA]</scope>
    <source>
        <strain evidence="2 3">DSM 23995</strain>
    </source>
</reference>
<dbReference type="SMART" id="SM00450">
    <property type="entry name" value="RHOD"/>
    <property type="match status" value="1"/>
</dbReference>
<keyword evidence="2" id="KW-0808">Transferase</keyword>
<dbReference type="Proteomes" id="UP000199516">
    <property type="component" value="Unassembled WGS sequence"/>
</dbReference>
<dbReference type="InterPro" id="IPR050229">
    <property type="entry name" value="GlpE_sulfurtransferase"/>
</dbReference>
<protein>
    <submittedName>
        <fullName evidence="2">Rhodanese-related sulfurtransferase</fullName>
    </submittedName>
</protein>
<dbReference type="Gene3D" id="3.40.250.10">
    <property type="entry name" value="Rhodanese-like domain"/>
    <property type="match status" value="1"/>
</dbReference>
<accession>A0A1I2EXA8</accession>
<dbReference type="AlphaFoldDB" id="A0A1I2EXA8"/>
<proteinExistence type="predicted"/>